<reference evidence="3" key="1">
    <citation type="submission" date="2023-03" db="EMBL/GenBank/DDBJ databases">
        <title>Massive genome expansion in bonnet fungi (Mycena s.s.) driven by repeated elements and novel gene families across ecological guilds.</title>
        <authorList>
            <consortium name="Lawrence Berkeley National Laboratory"/>
            <person name="Harder C.B."/>
            <person name="Miyauchi S."/>
            <person name="Viragh M."/>
            <person name="Kuo A."/>
            <person name="Thoen E."/>
            <person name="Andreopoulos B."/>
            <person name="Lu D."/>
            <person name="Skrede I."/>
            <person name="Drula E."/>
            <person name="Henrissat B."/>
            <person name="Morin E."/>
            <person name="Kohler A."/>
            <person name="Barry K."/>
            <person name="LaButti K."/>
            <person name="Morin E."/>
            <person name="Salamov A."/>
            <person name="Lipzen A."/>
            <person name="Mereny Z."/>
            <person name="Hegedus B."/>
            <person name="Baldrian P."/>
            <person name="Stursova M."/>
            <person name="Weitz H."/>
            <person name="Taylor A."/>
            <person name="Grigoriev I.V."/>
            <person name="Nagy L.G."/>
            <person name="Martin F."/>
            <person name="Kauserud H."/>
        </authorList>
    </citation>
    <scope>NUCLEOTIDE SEQUENCE</scope>
    <source>
        <strain evidence="3">CBHHK002</strain>
    </source>
</reference>
<feature type="compositionally biased region" description="Basic residues" evidence="1">
    <location>
        <begin position="41"/>
        <end position="50"/>
    </location>
</feature>
<dbReference type="EMBL" id="JARIHO010000005">
    <property type="protein sequence ID" value="KAJ7361630.1"/>
    <property type="molecule type" value="Genomic_DNA"/>
</dbReference>
<evidence type="ECO:0000313" key="3">
    <source>
        <dbReference type="EMBL" id="KAJ7361630.1"/>
    </source>
</evidence>
<organism evidence="3 4">
    <name type="scientific">Mycena albidolilacea</name>
    <dbReference type="NCBI Taxonomy" id="1033008"/>
    <lineage>
        <taxon>Eukaryota</taxon>
        <taxon>Fungi</taxon>
        <taxon>Dikarya</taxon>
        <taxon>Basidiomycota</taxon>
        <taxon>Agaricomycotina</taxon>
        <taxon>Agaricomycetes</taxon>
        <taxon>Agaricomycetidae</taxon>
        <taxon>Agaricales</taxon>
        <taxon>Marasmiineae</taxon>
        <taxon>Mycenaceae</taxon>
        <taxon>Mycena</taxon>
    </lineage>
</organism>
<dbReference type="Pfam" id="PF20778">
    <property type="entry name" value="SLS1_C"/>
    <property type="match status" value="1"/>
</dbReference>
<feature type="domain" description="SLS1 C-terminal" evidence="2">
    <location>
        <begin position="391"/>
        <end position="582"/>
    </location>
</feature>
<gene>
    <name evidence="3" type="ORF">DFH08DRAFT_379727</name>
</gene>
<evidence type="ECO:0000259" key="2">
    <source>
        <dbReference type="Pfam" id="PF20778"/>
    </source>
</evidence>
<evidence type="ECO:0000313" key="4">
    <source>
        <dbReference type="Proteomes" id="UP001218218"/>
    </source>
</evidence>
<dbReference type="Proteomes" id="UP001218218">
    <property type="component" value="Unassembled WGS sequence"/>
</dbReference>
<comment type="caution">
    <text evidence="3">The sequence shown here is derived from an EMBL/GenBank/DDBJ whole genome shotgun (WGS) entry which is preliminary data.</text>
</comment>
<feature type="region of interest" description="Disordered" evidence="1">
    <location>
        <begin position="25"/>
        <end position="57"/>
    </location>
</feature>
<evidence type="ECO:0000256" key="1">
    <source>
        <dbReference type="SAM" id="MobiDB-lite"/>
    </source>
</evidence>
<name>A0AAD7F258_9AGAR</name>
<sequence length="670" mass="74559">MSLCVNQCLKRFPLVHFRYASTATSRVNTPAAPDAAETPKANKRSSRKPKTPPELKVPAKNKLKEHLEKLAETNGKLVLADIERCRPPSHTAPGSVIYEAEYNTLSKKISDSFTTKQLHQFAKLYGMSWPSRPVKQDYVHAILEGWNWPSLNTIREKQKEVEPAVETIPLTPTGAFLILGKDGMDSRLLSNKHHVRMTYLSNPLALQVEGPAGSIKTIRAHIADINANIVEDVFELPLNKTIRSDLLQRISRLSGALTQNFGRNKVRVAFHKNHPRAALVAKRLAIRAVCEENDSRGKQLFFHLPPAAPNPDPAAASTSFTDDYALYPFLSPRSLPWTVNASGVFRVRRVENFLSTGASEDLKKTGGLLMGRGRLITLQRQETGLRTLLLAGYSESPFSSRVVSASIGHVLVTSQPGKINIAPPLPLQGQWRLPYFLGWMEKQSEPTIFSPTLPAALLESLPVQPKMLHRLIYHALNSENDPAAARKIIQVEMVLPRSIKESESPDEPAFRESFLPTCWVGQKVDLDIMMPDRPADVRFSIFDSNVLGADQWPTSLAEYVSNLRAFLLYQERDASQPETPLTVVHNDVTYVLHSSSTVRRNVQPAQPGDPEAVRVVTESALDLEGDQKSTSCEVICADVVSDASWKFFLQQCDSMSTIPTLTTRHAPREL</sequence>
<dbReference type="AlphaFoldDB" id="A0AAD7F258"/>
<dbReference type="InterPro" id="IPR048401">
    <property type="entry name" value="SLS1_C"/>
</dbReference>
<proteinExistence type="predicted"/>
<keyword evidence="4" id="KW-1185">Reference proteome</keyword>
<protein>
    <recommendedName>
        <fullName evidence="2">SLS1 C-terminal domain-containing protein</fullName>
    </recommendedName>
</protein>
<accession>A0AAD7F258</accession>